<sequence length="61" mass="6728">MIDMDQNQEFSLPDMEMSVEGGNLPKFNAEVGDIETGKEQVAMDVPKIELQTPEQNAADDS</sequence>
<gene>
    <name evidence="2" type="ORF">AABB28_16670</name>
</gene>
<feature type="compositionally biased region" description="Polar residues" evidence="1">
    <location>
        <begin position="1"/>
        <end position="10"/>
    </location>
</feature>
<protein>
    <submittedName>
        <fullName evidence="2">Uncharacterized protein</fullName>
    </submittedName>
</protein>
<dbReference type="KEGG" id="yag:AABB28_16670"/>
<dbReference type="EMBL" id="CP151762">
    <property type="protein sequence ID" value="WZU63456.1"/>
    <property type="molecule type" value="Genomic_DNA"/>
</dbReference>
<proteinExistence type="predicted"/>
<feature type="region of interest" description="Disordered" evidence="1">
    <location>
        <begin position="1"/>
        <end position="29"/>
    </location>
</feature>
<keyword evidence="3" id="KW-1185">Reference proteome</keyword>
<accession>A0AAN0M1J6</accession>
<evidence type="ECO:0000313" key="2">
    <source>
        <dbReference type="EMBL" id="WZU63456.1"/>
    </source>
</evidence>
<reference evidence="2 3" key="1">
    <citation type="submission" date="2024-04" db="EMBL/GenBank/DDBJ databases">
        <title>Phylogenomic analyses of a clade within the roseobacter group suggest taxonomic reassignments of species of the genera Aestuariivita, Citreicella, Loktanella, Nautella, Pelagibaca, Ruegeria, Thalassobius, Thiobacimonas and Tropicibacter, and the proposal o.</title>
        <authorList>
            <person name="Jeon C.O."/>
        </authorList>
    </citation>
    <scope>NUCLEOTIDE SEQUENCE [LARGE SCALE GENOMIC DNA]</scope>
    <source>
        <strain evidence="2 3">G8-12</strain>
    </source>
</reference>
<name>A0AAN0M1J6_9RHOB</name>
<evidence type="ECO:0000256" key="1">
    <source>
        <dbReference type="SAM" id="MobiDB-lite"/>
    </source>
</evidence>
<evidence type="ECO:0000313" key="3">
    <source>
        <dbReference type="Proteomes" id="UP001451782"/>
    </source>
</evidence>
<dbReference type="AlphaFoldDB" id="A0AAN0M1J6"/>
<organism evidence="2 3">
    <name type="scientific">Yoonia algicola</name>
    <dbReference type="NCBI Taxonomy" id="3137368"/>
    <lineage>
        <taxon>Bacteria</taxon>
        <taxon>Pseudomonadati</taxon>
        <taxon>Pseudomonadota</taxon>
        <taxon>Alphaproteobacteria</taxon>
        <taxon>Rhodobacterales</taxon>
        <taxon>Paracoccaceae</taxon>
        <taxon>Yoonia</taxon>
    </lineage>
</organism>
<dbReference type="Proteomes" id="UP001451782">
    <property type="component" value="Chromosome"/>
</dbReference>
<dbReference type="RefSeq" id="WP_342069837.1">
    <property type="nucleotide sequence ID" value="NZ_CP151762.1"/>
</dbReference>